<protein>
    <submittedName>
        <fullName evidence="1">Uncharacterized protein</fullName>
    </submittedName>
</protein>
<reference evidence="1 2" key="1">
    <citation type="submission" date="2015-06" db="EMBL/GenBank/DDBJ databases">
        <title>Genome sequencing project of Bacillus galactosidilyticus PL133.</title>
        <authorList>
            <person name="Gaiero J."/>
            <person name="Nicol R."/>
            <person name="Habash M."/>
        </authorList>
    </citation>
    <scope>NUCLEOTIDE SEQUENCE [LARGE SCALE GENOMIC DNA]</scope>
    <source>
        <strain evidence="1 2">PL133</strain>
    </source>
</reference>
<dbReference type="AlphaFoldDB" id="A0A0Q9Y8G3"/>
<dbReference type="Proteomes" id="UP000053881">
    <property type="component" value="Unassembled WGS sequence"/>
</dbReference>
<organism evidence="1 2">
    <name type="scientific">Lederbergia galactosidilytica</name>
    <dbReference type="NCBI Taxonomy" id="217031"/>
    <lineage>
        <taxon>Bacteria</taxon>
        <taxon>Bacillati</taxon>
        <taxon>Bacillota</taxon>
        <taxon>Bacilli</taxon>
        <taxon>Bacillales</taxon>
        <taxon>Bacillaceae</taxon>
        <taxon>Lederbergia</taxon>
    </lineage>
</organism>
<dbReference type="Gene3D" id="2.60.120.260">
    <property type="entry name" value="Galactose-binding domain-like"/>
    <property type="match status" value="1"/>
</dbReference>
<comment type="caution">
    <text evidence="1">The sequence shown here is derived from an EMBL/GenBank/DDBJ whole genome shotgun (WGS) entry which is preliminary data.</text>
</comment>
<evidence type="ECO:0000313" key="1">
    <source>
        <dbReference type="EMBL" id="KRG11875.1"/>
    </source>
</evidence>
<proteinExistence type="predicted"/>
<evidence type="ECO:0000313" key="2">
    <source>
        <dbReference type="Proteomes" id="UP000053881"/>
    </source>
</evidence>
<sequence length="73" mass="8258">MEDIQLPKGEHTLKIEIVEGEYDIAKFHFRSFDIHKPIPGTIEAEDYNLGGEGVAYHVHSDSNTDGEFRNDAI</sequence>
<dbReference type="EMBL" id="LGPB01000109">
    <property type="protein sequence ID" value="KRG11875.1"/>
    <property type="molecule type" value="Genomic_DNA"/>
</dbReference>
<accession>A0A0Q9Y8G3</accession>
<dbReference type="PATRIC" id="fig|217031.4.peg.4855"/>
<name>A0A0Q9Y8G3_9BACI</name>
<gene>
    <name evidence="1" type="ORF">ACA29_14395</name>
</gene>